<keyword evidence="4" id="KW-1015">Disulfide bond</keyword>
<proteinExistence type="inferred from homology"/>
<accession>A0A0C2D1C0</accession>
<evidence type="ECO:0000256" key="4">
    <source>
        <dbReference type="ARBA" id="ARBA00023157"/>
    </source>
</evidence>
<evidence type="ECO:0000313" key="8">
    <source>
        <dbReference type="EMBL" id="KIG13952.1"/>
    </source>
</evidence>
<name>A0A0C2D1C0_9BACT</name>
<dbReference type="InterPro" id="IPR017937">
    <property type="entry name" value="Thioredoxin_CS"/>
</dbReference>
<dbReference type="GO" id="GO:0005829">
    <property type="term" value="C:cytosol"/>
    <property type="evidence" value="ECO:0007669"/>
    <property type="project" value="TreeGrafter"/>
</dbReference>
<dbReference type="FunFam" id="3.40.30.10:FF:000155">
    <property type="entry name" value="Thioredoxin"/>
    <property type="match status" value="1"/>
</dbReference>
<protein>
    <recommendedName>
        <fullName evidence="6">Thioredoxin</fullName>
    </recommendedName>
</protein>
<organism evidence="8 9">
    <name type="scientific">Enhygromyxa salina</name>
    <dbReference type="NCBI Taxonomy" id="215803"/>
    <lineage>
        <taxon>Bacteria</taxon>
        <taxon>Pseudomonadati</taxon>
        <taxon>Myxococcota</taxon>
        <taxon>Polyangia</taxon>
        <taxon>Nannocystales</taxon>
        <taxon>Nannocystaceae</taxon>
        <taxon>Enhygromyxa</taxon>
    </lineage>
</organism>
<dbReference type="Gene3D" id="3.40.30.10">
    <property type="entry name" value="Glutaredoxin"/>
    <property type="match status" value="1"/>
</dbReference>
<comment type="similarity">
    <text evidence="1">Belongs to the thioredoxin family.</text>
</comment>
<evidence type="ECO:0000259" key="7">
    <source>
        <dbReference type="PROSITE" id="PS51352"/>
    </source>
</evidence>
<dbReference type="PANTHER" id="PTHR45663">
    <property type="entry name" value="GEO12009P1"/>
    <property type="match status" value="1"/>
</dbReference>
<evidence type="ECO:0000256" key="2">
    <source>
        <dbReference type="ARBA" id="ARBA00022448"/>
    </source>
</evidence>
<reference evidence="8 9" key="1">
    <citation type="submission" date="2014-12" db="EMBL/GenBank/DDBJ databases">
        <title>Genome assembly of Enhygromyxa salina DSM 15201.</title>
        <authorList>
            <person name="Sharma G."/>
            <person name="Subramanian S."/>
        </authorList>
    </citation>
    <scope>NUCLEOTIDE SEQUENCE [LARGE SCALE GENOMIC DNA]</scope>
    <source>
        <strain evidence="8 9">DSM 15201</strain>
    </source>
</reference>
<dbReference type="PRINTS" id="PR00421">
    <property type="entry name" value="THIOREDOXIN"/>
</dbReference>
<gene>
    <name evidence="8" type="ORF">DB30_07368</name>
</gene>
<dbReference type="CDD" id="cd02947">
    <property type="entry name" value="TRX_family"/>
    <property type="match status" value="1"/>
</dbReference>
<dbReference type="PROSITE" id="PS51352">
    <property type="entry name" value="THIOREDOXIN_2"/>
    <property type="match status" value="1"/>
</dbReference>
<evidence type="ECO:0000256" key="3">
    <source>
        <dbReference type="ARBA" id="ARBA00022982"/>
    </source>
</evidence>
<dbReference type="Proteomes" id="UP000031599">
    <property type="component" value="Unassembled WGS sequence"/>
</dbReference>
<dbReference type="InterPro" id="IPR013766">
    <property type="entry name" value="Thioredoxin_domain"/>
</dbReference>
<dbReference type="SUPFAM" id="SSF52833">
    <property type="entry name" value="Thioredoxin-like"/>
    <property type="match status" value="1"/>
</dbReference>
<dbReference type="PANTHER" id="PTHR45663:SF40">
    <property type="entry name" value="THIOREDOXIN 2"/>
    <property type="match status" value="1"/>
</dbReference>
<dbReference type="PROSITE" id="PS00194">
    <property type="entry name" value="THIOREDOXIN_1"/>
    <property type="match status" value="1"/>
</dbReference>
<evidence type="ECO:0000256" key="1">
    <source>
        <dbReference type="ARBA" id="ARBA00008987"/>
    </source>
</evidence>
<keyword evidence="3" id="KW-0249">Electron transport</keyword>
<sequence>MSLIELTKENFQQTIDGDGIVFVDFWASWCGPCRQFAPTFEAAAAKHEDITFGKIDTESQRELASAFQIQSIPTLMAFRDNILVFSQAGALPPPAFERLIGEIRGLDMDDVRKQIAEHEASHEHGPDCNHDH</sequence>
<dbReference type="AlphaFoldDB" id="A0A0C2D1C0"/>
<dbReference type="Pfam" id="PF00085">
    <property type="entry name" value="Thioredoxin"/>
    <property type="match status" value="1"/>
</dbReference>
<dbReference type="GO" id="GO:0015035">
    <property type="term" value="F:protein-disulfide reductase activity"/>
    <property type="evidence" value="ECO:0007669"/>
    <property type="project" value="UniProtKB-UniRule"/>
</dbReference>
<dbReference type="NCBIfam" id="TIGR01068">
    <property type="entry name" value="thioredoxin"/>
    <property type="match status" value="1"/>
</dbReference>
<keyword evidence="5" id="KW-0676">Redox-active center</keyword>
<feature type="domain" description="Thioredoxin" evidence="7">
    <location>
        <begin position="1"/>
        <end position="105"/>
    </location>
</feature>
<evidence type="ECO:0000256" key="5">
    <source>
        <dbReference type="ARBA" id="ARBA00023284"/>
    </source>
</evidence>
<evidence type="ECO:0000313" key="9">
    <source>
        <dbReference type="Proteomes" id="UP000031599"/>
    </source>
</evidence>
<keyword evidence="2" id="KW-0813">Transport</keyword>
<dbReference type="RefSeq" id="WP_052554591.1">
    <property type="nucleotide sequence ID" value="NZ_JMCC02000083.1"/>
</dbReference>
<dbReference type="EMBL" id="JMCC02000083">
    <property type="protein sequence ID" value="KIG13952.1"/>
    <property type="molecule type" value="Genomic_DNA"/>
</dbReference>
<evidence type="ECO:0000256" key="6">
    <source>
        <dbReference type="NCBIfam" id="TIGR01068"/>
    </source>
</evidence>
<dbReference type="InterPro" id="IPR036249">
    <property type="entry name" value="Thioredoxin-like_sf"/>
</dbReference>
<comment type="caution">
    <text evidence="8">The sequence shown here is derived from an EMBL/GenBank/DDBJ whole genome shotgun (WGS) entry which is preliminary data.</text>
</comment>
<dbReference type="InterPro" id="IPR005746">
    <property type="entry name" value="Thioredoxin"/>
</dbReference>